<dbReference type="FunFam" id="1.20.920.30:FF:000005">
    <property type="entry name" value="Dynein, axonemal, heavy chain 2"/>
    <property type="match status" value="1"/>
</dbReference>
<dbReference type="Gene3D" id="1.10.8.720">
    <property type="entry name" value="Region D6 of dynein motor"/>
    <property type="match status" value="1"/>
</dbReference>
<evidence type="ECO:0000256" key="12">
    <source>
        <dbReference type="ARBA" id="ARBA00023069"/>
    </source>
</evidence>
<keyword evidence="11 21" id="KW-0175">Coiled coil</keyword>
<dbReference type="EMBL" id="JXXN02000218">
    <property type="protein sequence ID" value="THD28175.1"/>
    <property type="molecule type" value="Genomic_DNA"/>
</dbReference>
<evidence type="ECO:0000259" key="23">
    <source>
        <dbReference type="SMART" id="SM00382"/>
    </source>
</evidence>
<comment type="function">
    <text evidence="16">As part of the axonemal inner dynein arm complex plays a central role in ciliary beat. Expressed in sperm flagellum, it is required for sperm motility. Dyneins are microtubule-based molecular motors possessing ATPase activities that can convert the chemical energy of ATP into relative sliding between adjacent microtubule doublets to generate ciliary bending.</text>
</comment>
<evidence type="ECO:0000256" key="15">
    <source>
        <dbReference type="ARBA" id="ARBA00023273"/>
    </source>
</evidence>
<dbReference type="GO" id="GO:0005858">
    <property type="term" value="C:axonemal dynein complex"/>
    <property type="evidence" value="ECO:0007669"/>
    <property type="project" value="UniProtKB-ARBA"/>
</dbReference>
<keyword evidence="25" id="KW-1185">Reference proteome</keyword>
<dbReference type="Gene3D" id="3.10.490.20">
    <property type="match status" value="1"/>
</dbReference>
<keyword evidence="12" id="KW-0969">Cilium</keyword>
<evidence type="ECO:0000256" key="19">
    <source>
        <dbReference type="ARBA" id="ARBA00078558"/>
    </source>
</evidence>
<keyword evidence="8" id="KW-0067">ATP-binding</keyword>
<proteinExistence type="inferred from homology"/>
<dbReference type="GO" id="GO:0005874">
    <property type="term" value="C:microtubule"/>
    <property type="evidence" value="ECO:0007669"/>
    <property type="project" value="UniProtKB-KW"/>
</dbReference>
<evidence type="ECO:0000256" key="2">
    <source>
        <dbReference type="ARBA" id="ARBA00008887"/>
    </source>
</evidence>
<feature type="region of interest" description="Disordered" evidence="22">
    <location>
        <begin position="1711"/>
        <end position="1732"/>
    </location>
</feature>
<dbReference type="Gene3D" id="1.10.472.130">
    <property type="match status" value="1"/>
</dbReference>
<dbReference type="InterPro" id="IPR035706">
    <property type="entry name" value="AAA_9"/>
</dbReference>
<dbReference type="Pfam" id="PF17857">
    <property type="entry name" value="AAA_lid_1"/>
    <property type="match status" value="1"/>
</dbReference>
<feature type="domain" description="AAA+ ATPase" evidence="23">
    <location>
        <begin position="2132"/>
        <end position="2276"/>
    </location>
</feature>
<accession>A0A4E0RK79</accession>
<keyword evidence="13" id="KW-0505">Motor protein</keyword>
<feature type="compositionally biased region" description="Basic and acidic residues" evidence="22">
    <location>
        <begin position="10"/>
        <end position="45"/>
    </location>
</feature>
<dbReference type="InterPro" id="IPR041589">
    <property type="entry name" value="DNAH3_AAA_lid_1"/>
</dbReference>
<dbReference type="Gene3D" id="1.20.920.20">
    <property type="match status" value="1"/>
</dbReference>
<dbReference type="FunFam" id="3.40.50.300:FF:000049">
    <property type="entry name" value="Dynein, axonemal, heavy chain 5"/>
    <property type="match status" value="1"/>
</dbReference>
<dbReference type="Gene3D" id="6.10.140.1060">
    <property type="match status" value="1"/>
</dbReference>
<reference evidence="24" key="1">
    <citation type="submission" date="2019-03" db="EMBL/GenBank/DDBJ databases">
        <title>Improved annotation for the trematode Fasciola hepatica.</title>
        <authorList>
            <person name="Choi Y.-J."/>
            <person name="Martin J."/>
            <person name="Mitreva M."/>
        </authorList>
    </citation>
    <scope>NUCLEOTIDE SEQUENCE [LARGE SCALE GENOMIC DNA]</scope>
</reference>
<keyword evidence="9" id="KW-0282">Flagellum</keyword>
<keyword evidence="14" id="KW-0206">Cytoskeleton</keyword>
<dbReference type="PANTHER" id="PTHR45703">
    <property type="entry name" value="DYNEIN HEAVY CHAIN"/>
    <property type="match status" value="1"/>
</dbReference>
<dbReference type="FunFam" id="1.10.8.720:FF:000008">
    <property type="entry name" value="Dynein axonemal heavy chain 2"/>
    <property type="match status" value="1"/>
</dbReference>
<dbReference type="GO" id="GO:0007018">
    <property type="term" value="P:microtubule-based movement"/>
    <property type="evidence" value="ECO:0007669"/>
    <property type="project" value="InterPro"/>
</dbReference>
<dbReference type="InterPro" id="IPR041658">
    <property type="entry name" value="AAA_lid_11"/>
</dbReference>
<evidence type="ECO:0000313" key="24">
    <source>
        <dbReference type="EMBL" id="THD28175.1"/>
    </source>
</evidence>
<dbReference type="FunFam" id="3.40.50.300:FF:006175">
    <property type="entry name" value="Uncharacterized protein"/>
    <property type="match status" value="1"/>
</dbReference>
<dbReference type="FunFam" id="3.40.50.300:FF:000044">
    <property type="entry name" value="Dynein heavy chain 5, axonemal"/>
    <property type="match status" value="1"/>
</dbReference>
<dbReference type="Pfam" id="PF12775">
    <property type="entry name" value="AAA_7"/>
    <property type="match status" value="1"/>
</dbReference>
<dbReference type="Gene3D" id="1.20.1270.280">
    <property type="match status" value="1"/>
</dbReference>
<dbReference type="Pfam" id="PF12781">
    <property type="entry name" value="AAA_9"/>
    <property type="match status" value="1"/>
</dbReference>
<evidence type="ECO:0000256" key="14">
    <source>
        <dbReference type="ARBA" id="ARBA00023212"/>
    </source>
</evidence>
<dbReference type="FunFam" id="3.40.50.300:FF:004557">
    <property type="entry name" value="Predicted protein"/>
    <property type="match status" value="1"/>
</dbReference>
<dbReference type="Pfam" id="PF17852">
    <property type="entry name" value="Dynein_AAA_lid"/>
    <property type="match status" value="1"/>
</dbReference>
<dbReference type="Pfam" id="PF18199">
    <property type="entry name" value="Dynein_C"/>
    <property type="match status" value="1"/>
</dbReference>
<evidence type="ECO:0000256" key="16">
    <source>
        <dbReference type="ARBA" id="ARBA00053635"/>
    </source>
</evidence>
<dbReference type="FunFam" id="1.10.8.710:FF:000001">
    <property type="entry name" value="Dynein axonemal heavy chain 2"/>
    <property type="match status" value="1"/>
</dbReference>
<dbReference type="PANTHER" id="PTHR45703:SF32">
    <property type="entry name" value="DYNEINS HEAVY CHAIN"/>
    <property type="match status" value="1"/>
</dbReference>
<dbReference type="FunFam" id="1.10.287.2620:FF:000002">
    <property type="entry name" value="Dynein heavy chain 2, axonemal"/>
    <property type="match status" value="1"/>
</dbReference>
<dbReference type="Pfam" id="PF08385">
    <property type="entry name" value="DHC_N1"/>
    <property type="match status" value="1"/>
</dbReference>
<dbReference type="Gene3D" id="1.10.287.2620">
    <property type="match status" value="1"/>
</dbReference>
<dbReference type="FunFam" id="1.10.8.1220:FF:000001">
    <property type="entry name" value="Dynein axonemal heavy chain 5"/>
    <property type="match status" value="1"/>
</dbReference>
<dbReference type="Proteomes" id="UP000230066">
    <property type="component" value="Unassembled WGS sequence"/>
</dbReference>
<dbReference type="InterPro" id="IPR041228">
    <property type="entry name" value="Dynein_C"/>
</dbReference>
<dbReference type="InterPro" id="IPR043160">
    <property type="entry name" value="Dynein_C_barrel"/>
</dbReference>
<organism evidence="24 25">
    <name type="scientific">Fasciola hepatica</name>
    <name type="common">Liver fluke</name>
    <dbReference type="NCBI Taxonomy" id="6192"/>
    <lineage>
        <taxon>Eukaryota</taxon>
        <taxon>Metazoa</taxon>
        <taxon>Spiralia</taxon>
        <taxon>Lophotrochozoa</taxon>
        <taxon>Platyhelminthes</taxon>
        <taxon>Trematoda</taxon>
        <taxon>Digenea</taxon>
        <taxon>Plagiorchiida</taxon>
        <taxon>Echinostomata</taxon>
        <taxon>Echinostomatoidea</taxon>
        <taxon>Fasciolidae</taxon>
        <taxon>Fasciola</taxon>
    </lineage>
</organism>
<dbReference type="GO" id="GO:0005524">
    <property type="term" value="F:ATP binding"/>
    <property type="evidence" value="ECO:0007669"/>
    <property type="project" value="UniProtKB-KW"/>
</dbReference>
<dbReference type="InterPro" id="IPR027417">
    <property type="entry name" value="P-loop_NTPase"/>
</dbReference>
<evidence type="ECO:0000256" key="13">
    <source>
        <dbReference type="ARBA" id="ARBA00023175"/>
    </source>
</evidence>
<feature type="region of interest" description="Disordered" evidence="22">
    <location>
        <begin position="1"/>
        <end position="45"/>
    </location>
</feature>
<dbReference type="InterPro" id="IPR035699">
    <property type="entry name" value="AAA_6"/>
</dbReference>
<dbReference type="GO" id="GO:0051959">
    <property type="term" value="F:dynein light intermediate chain binding"/>
    <property type="evidence" value="ECO:0007669"/>
    <property type="project" value="InterPro"/>
</dbReference>
<dbReference type="FunFam" id="3.40.50.300:FF:002141">
    <property type="entry name" value="Dynein heavy chain"/>
    <property type="match status" value="1"/>
</dbReference>
<dbReference type="FunFam" id="1.10.472.130:FF:000003">
    <property type="entry name" value="Dynein, axonemal, heavy chain 2"/>
    <property type="match status" value="1"/>
</dbReference>
<dbReference type="FunFam" id="3.40.50.300:FF:000815">
    <property type="entry name" value="Dynein heavy chain 2, axonemal"/>
    <property type="match status" value="1"/>
</dbReference>
<dbReference type="InterPro" id="IPR043157">
    <property type="entry name" value="Dynein_AAA1S"/>
</dbReference>
<keyword evidence="7" id="KW-0802">TPR repeat</keyword>
<evidence type="ECO:0000256" key="4">
    <source>
        <dbReference type="ARBA" id="ARBA00022701"/>
    </source>
</evidence>
<dbReference type="Gene3D" id="1.20.140.100">
    <property type="entry name" value="Dynein heavy chain, N-terminal domain 2"/>
    <property type="match status" value="1"/>
</dbReference>
<keyword evidence="15" id="KW-0966">Cell projection</keyword>
<dbReference type="InterPro" id="IPR042222">
    <property type="entry name" value="Dynein_2_N"/>
</dbReference>
<evidence type="ECO:0000256" key="20">
    <source>
        <dbReference type="ARBA" id="ARBA00082099"/>
    </source>
</evidence>
<dbReference type="InterPro" id="IPR041466">
    <property type="entry name" value="Dynein_AAA5_ext"/>
</dbReference>
<evidence type="ECO:0000256" key="22">
    <source>
        <dbReference type="SAM" id="MobiDB-lite"/>
    </source>
</evidence>
<dbReference type="InterPro" id="IPR004273">
    <property type="entry name" value="Dynein_heavy_D6_P-loop"/>
</dbReference>
<evidence type="ECO:0000256" key="8">
    <source>
        <dbReference type="ARBA" id="ARBA00022840"/>
    </source>
</evidence>
<evidence type="ECO:0000256" key="3">
    <source>
        <dbReference type="ARBA" id="ARBA00022490"/>
    </source>
</evidence>
<keyword evidence="5" id="KW-0677">Repeat</keyword>
<dbReference type="SMART" id="SM00382">
    <property type="entry name" value="AAA"/>
    <property type="match status" value="2"/>
</dbReference>
<evidence type="ECO:0000256" key="10">
    <source>
        <dbReference type="ARBA" id="ARBA00023017"/>
    </source>
</evidence>
<dbReference type="InterPro" id="IPR042219">
    <property type="entry name" value="AAA_lid_11_sf"/>
</dbReference>
<dbReference type="Pfam" id="PF03028">
    <property type="entry name" value="Dynein_heavy"/>
    <property type="match status" value="1"/>
</dbReference>
<dbReference type="InterPro" id="IPR056759">
    <property type="entry name" value="DYH2-5-8_CC"/>
</dbReference>
<dbReference type="InterPro" id="IPR024743">
    <property type="entry name" value="Dynein_HC_stalk"/>
</dbReference>
<comment type="caution">
    <text evidence="24">The sequence shown here is derived from an EMBL/GenBank/DDBJ whole genome shotgun (WGS) entry which is preliminary data.</text>
</comment>
<dbReference type="InterPro" id="IPR013602">
    <property type="entry name" value="Dynein_heavy_linker"/>
</dbReference>
<feature type="coiled-coil region" evidence="21">
    <location>
        <begin position="3369"/>
        <end position="3396"/>
    </location>
</feature>
<evidence type="ECO:0000256" key="7">
    <source>
        <dbReference type="ARBA" id="ARBA00022803"/>
    </source>
</evidence>
<feature type="domain" description="AAA+ ATPase" evidence="23">
    <location>
        <begin position="2752"/>
        <end position="2903"/>
    </location>
</feature>
<feature type="region of interest" description="Disordered" evidence="22">
    <location>
        <begin position="1886"/>
        <end position="1905"/>
    </location>
</feature>
<evidence type="ECO:0000256" key="17">
    <source>
        <dbReference type="ARBA" id="ARBA00064223"/>
    </source>
</evidence>
<dbReference type="InterPro" id="IPR003593">
    <property type="entry name" value="AAA+_ATPase"/>
</dbReference>
<dbReference type="Pfam" id="PF12780">
    <property type="entry name" value="AAA_8"/>
    <property type="match status" value="1"/>
</dbReference>
<evidence type="ECO:0000256" key="9">
    <source>
        <dbReference type="ARBA" id="ARBA00022846"/>
    </source>
</evidence>
<dbReference type="GO" id="GO:0008569">
    <property type="term" value="F:minus-end-directed microtubule motor activity"/>
    <property type="evidence" value="ECO:0007669"/>
    <property type="project" value="InterPro"/>
</dbReference>
<evidence type="ECO:0000256" key="18">
    <source>
        <dbReference type="ARBA" id="ARBA00071813"/>
    </source>
</evidence>
<dbReference type="Pfam" id="PF18198">
    <property type="entry name" value="AAA_lid_11"/>
    <property type="match status" value="1"/>
</dbReference>
<feature type="coiled-coil region" evidence="21">
    <location>
        <begin position="3894"/>
        <end position="3921"/>
    </location>
</feature>
<dbReference type="GO" id="GO:0031514">
    <property type="term" value="C:motile cilium"/>
    <property type="evidence" value="ECO:0007669"/>
    <property type="project" value="UniProtKB-ARBA"/>
</dbReference>
<dbReference type="SUPFAM" id="SSF52540">
    <property type="entry name" value="P-loop containing nucleoside triphosphate hydrolases"/>
    <property type="match status" value="4"/>
</dbReference>
<dbReference type="InterPro" id="IPR024317">
    <property type="entry name" value="Dynein_heavy_chain_D4_dom"/>
</dbReference>
<gene>
    <name evidence="24" type="ORF">D915_001063</name>
</gene>
<keyword evidence="3" id="KW-0963">Cytoplasm</keyword>
<evidence type="ECO:0000256" key="6">
    <source>
        <dbReference type="ARBA" id="ARBA00022741"/>
    </source>
</evidence>
<keyword evidence="10" id="KW-0243">Dynein</keyword>
<dbReference type="FunFam" id="3.10.490.20:FF:000008">
    <property type="entry name" value="dynein heavy chain 2, axonemal"/>
    <property type="match status" value="1"/>
</dbReference>
<keyword evidence="4" id="KW-0493">Microtubule</keyword>
<dbReference type="FunFam" id="1.20.920.20:FF:000014">
    <property type="entry name" value="dynein heavy chain 2, axonemal"/>
    <property type="match status" value="1"/>
</dbReference>
<dbReference type="CDD" id="cd06503">
    <property type="entry name" value="ATP-synt_Fo_b"/>
    <property type="match status" value="1"/>
</dbReference>
<dbReference type="FunFam" id="1.20.1270.280:FF:000007">
    <property type="entry name" value="dynein heavy chain 2, axonemal"/>
    <property type="match status" value="1"/>
</dbReference>
<dbReference type="InterPro" id="IPR013594">
    <property type="entry name" value="Dynein_heavy_tail"/>
</dbReference>
<keyword evidence="6" id="KW-0547">Nucleotide-binding</keyword>
<comment type="subcellular location">
    <subcellularLocation>
        <location evidence="1">Cytoplasm</location>
        <location evidence="1">Cytoskeleton</location>
        <location evidence="1">Flagellum axoneme</location>
    </subcellularLocation>
</comment>
<dbReference type="Gene3D" id="3.40.50.300">
    <property type="entry name" value="P-loop containing nucleotide triphosphate hydrolases"/>
    <property type="match status" value="5"/>
</dbReference>
<dbReference type="Gene3D" id="1.10.8.1220">
    <property type="match status" value="1"/>
</dbReference>
<dbReference type="FunFam" id="1.20.140.100:FF:000006">
    <property type="entry name" value="dynein heavy chain 2, axonemal"/>
    <property type="match status" value="1"/>
</dbReference>
<dbReference type="Gene3D" id="1.20.58.1120">
    <property type="match status" value="1"/>
</dbReference>
<protein>
    <recommendedName>
        <fullName evidence="18">Dynein axonemal heavy chain 2</fullName>
    </recommendedName>
    <alternativeName>
        <fullName evidence="20">Axonemal beta dynein heavy chain 2</fullName>
    </alternativeName>
    <alternativeName>
        <fullName evidence="19">Ciliary dynein heavy chain 2</fullName>
    </alternativeName>
</protein>
<dbReference type="GO" id="GO:0045505">
    <property type="term" value="F:dynein intermediate chain binding"/>
    <property type="evidence" value="ECO:0007669"/>
    <property type="project" value="InterPro"/>
</dbReference>
<dbReference type="Pfam" id="PF12777">
    <property type="entry name" value="MT"/>
    <property type="match status" value="1"/>
</dbReference>
<evidence type="ECO:0000256" key="11">
    <source>
        <dbReference type="ARBA" id="ARBA00023054"/>
    </source>
</evidence>
<dbReference type="Pfam" id="PF25007">
    <property type="entry name" value="DYH2-5-8_CC"/>
    <property type="match status" value="1"/>
</dbReference>
<dbReference type="Gene3D" id="1.20.920.30">
    <property type="match status" value="1"/>
</dbReference>
<sequence length="4779" mass="547442">MVGSGKVAVKKGEPELSRSNAEDAPGRRSSPDDDGRDMIEEETKKEIYLEPDDEFLGFTTNPDVEGAEYLDNLEDAPKPELPRLMASITEMIRERIYLTGYDPKEHWTENHTTIIETEFASGDRPHLFFYMSRKGELKVEYDVPRQFHDELNYFLYIPDPNKMKLTSENFDLRVQYGSVSGRGIESLLRIMSTIFAPAFFSNTTWPDSIRNDFALQLQRFMSALTDARWKLENKTVLYLPNENLDQSTEIAAKNKDLVNRFEMIVIHWTRQIKTVLNSQNTTDEIEGTGPLEEIEFWRNRCEDLTGISRQLDNPAVKHITDILTSAKSSYVAAFMRLADEIKFNTQQAQNNLKFLNTLKELCHQLNESSPKDIPPKLTRLINMIRMIWVNSKHYNSKDIITGMFRKLSNEIINRCCSVISLEDIFDGKVISSSINLQHCIDCCEQYKTIYEKLQQMHSRNSSVPWDAQKNSIFAQVDAFIQRCRDLLEICECQRNFGRFEEGNKTNMPIFQGARGPEIEILLNTIEQMFTKLMRHLYDKRSLILDVKATSWHDDYNRFRVGIKDLEVMMQNAINTAFETVTNIQQGVEILDVFAHLQTREAIRRTIDNKTHELVSRFGECLNQVKKEMTQRIYAGMPIPTEAHFSGQGLYWRFLRRRLERAVQNLDQAFFLPLNAAGITEHRQQFAQTMAALEDLTRKTFLEFQAQIEVDPLKCLESAVLIRSATQSGLLEPNLNGAVLKLFNELHYWIRLGLEVPPSAAEAFRRRTELRYLLEVILMVVRDYNRIMNSLNPEERALFRERIKILDKKIGPGLGKLHWTVKGLIDMFVSDCRVEASKLQMKVDEYKSANLNIKQNCEQIAQTLLIKLDPNRVYENTEFDDCQSAHRVVTKTKLLSLHEGIVEKMKEVKETFVSESADIQMYWARYTERMDRYCEEAFRLNVKLSLSELQRAINGDGRNDPNPLFKVSLNLDNDVLVFLPTLPQLTNVVASLGSKFTEIISVVPRLPDLLTRGRSAKPPISEVIATDDEINKIQASIKRGMQEISSAVQEPLSYWDQFREIWELPKDDFIQRYRQLNPHVSSIDADIARYTEVTNKVQDAETMVTTRFLQLDFSLLKNAIAAHCRDWQMRLTQLLLDMTTDTLYGIYNYIETVQEKISRPPLNLDELGASIQLLERILAEQHEIQAKFVPLEEQFAILDKCEVTYTDEVANKRANLANDWIQFQNALMGAEQMIKKSKEKFKTGLLADSEEFKRAVANLLLELQTTGPYAADLHPQIGLDIVARFRDELNKLKERELELRHGLNLFKIEQPPCKEIAVIDKDLEYLDLIWTMNFEWENNWATWKTGQFSELQTTEMENLANTVFRKFAKLSRDLKERNWEVIEYSKARVDQFRRTMPLIMDLRNPAMRPRHWAQLKSEMNKQFDENSEEFTLERIVQLGFEQFSELVHEISGAASKELAIENTLDNMERSWQNIELDIVPYKEKNTYKIRSTEELFQSLEDNQVQLSTMKASRFVKPFEVLVDRWERMLSHIMETIEQLLHVQRQYLYLETIFLGEDIRKQLPKESSAFDVINQDWKSITTFLYETRNARACATKSGLLEHLNKLVASLEEIQQSLDMYLETKRQIFPRFYFIANDDLLEILGQGRNPEAVMPHMKKCFDNINTLRIEKVLPKSVDQYGRPVGAKLQFKRAANESHVTDRGEKNIAVPTDSLAVPTMSSGGGPGAPKRGGSSAQDVLNAQTSNLNVTITEVQQPHETMADVTAPKMSGVPNTSSMSKNESDSSVVIEIIISDDHGGGAPRIKASDEVAPELVKQETLQFSMSQQDRIQPSKDDPGISISIMETNAKPSTDAVMDGAAPTENQVVPTQGNLSVPITTVITAPPTSILSAPSTTQAGQPSSTTTTGVKTKAHSSNVVVQDALSMFSLDGEEVAFRTKVRLDGPVESWLCDVEEQMYKTLRDMLRECRVALKKAAAKRDKFVKDWPGQLCITSSQIQWTADVTRALQLVGQRQDKKPLKSLRRKQRVLLDKFSETIRTNLTKVQRLKINGLVVIEVHQRDIIEKLYKVGCNDTNAFDWLSQLRFYWDKEPDDCFVRQTNTCFQYGYEYLGNSGRLVITPLTDRCYITLTTALHLHRGGSPKGPAGTGKTETVKDLGKALGDYVIVVNCSEGLDYKSMGRMFAGLAQTGAWGCFDEFNRINIEVLSVVAQQILSILSALALAAQSPNPLEKTRFMFDGRMLQLVWSCGIFITMNPGYAGRTELPDNLKSMFRPIAMVVPDSSMIAEITLFAEGFSTTKLLAKKVFTLYSLTVQQLSKQDHYDFGLRALVSVLRYAGRKKRSIPNMPDEEVLLLSLNDMNLAKLTSVDLPLFKGIMSDLFPGIEAPSVDYTKIKNAVEEICKQMNLRVIPFTLNKVVQLYETKSSRHSVMIVGKTLSGKSTTWRILQAVHNELTKIEGSGFEKVHDYALNPKSLSLGELYGEFDLSTNEWSDGVLSSLMRQHCADESPSLKWIIFDGPVDTLWIESMNSVMDDNKILTLINGERISMPEQVSLLFEVEDLSVASPATVSRCGMVFNDVNDLGWWPLVNSWLAAKTDKLLIEETKRFFNKYVERLHTFVRQSCTTLVPFSETNTVISLCRLFDSLATPEAWADPADQDYYIRLLEMTFQFCMIWSICSIVDEDSRKKVDAYIREMEGSYPNKDSIYEYFVDPKARSWVHWEEKLRSGWKYGASEPFYKILVPTVDTVRYHFLANQMVERHQPVLLMGPVGTGKTSLAVNILNSLDQQEWSSLTINMSAQTTSNNVQDIIEGRVEKRTKDTFVPVGGTRMLTFMDDFNMPAKDTFGSQPPLELIRQWIDYGFWYDRTKQTIRRISGMHLLVAMGPPGGGRTVISKRLQSRFNQLVITFPTEANLKRIYGTLLNQKLQDFEDEVKSMAENLLQASIHLYGSVVTKFLPTPTKIHYLFNLRDISKIFQGLLRANKSHIETRNSMLRLWIHEGFRVFGDRLVNEKDHGVYIDLVGDTLATYFDQTFHSLCPARQAPIFADFLNADSIYEDVVELDRLRRFMTDTLREYNETPGTVAVDLVLFRDAIEHTCKITRVINQPRGNMLLIGIGGSGRQSLSRLAAYICEFKTFQIEVTKHYRKQEFREDLKKMYWQAGVENKPTIFLFTDTQVVEESFLEDINNMLSSGEVPTLYKSDEFEEVKQAIEQDAMQYGARDSVQGIFQYFIDRVRANLHIVLCMSPIGEPFRNRMRMYPAFVNCTTIDWFSEWPMEALLEVAEKYLSEVILVVNEIDPQVLARRQDKLRVSISKIFASMHRSVSEMALIMLTELRRQIYVTPTNYLELVSGYKCLLYQKRQELSDKANKLTNGLGKIDETREKVEVMSVELEETRKKVAAFQKECDDFLVIIVQQKREADEQAKSVMQTQEKIKVDEAKCMHMAELAMADLAQAMPALEAAVQALEALNKKDISEIKSYGKPPFLVQKVMEAVMILRGSEPTWAEAKRQLGDQDFIKQLVNFDKDNINDRTLKKIGQYCAQDDFHPEVVGKVSSAAKSLCMWVRAIDVYGRVYRVVEPKRQRLQQAEAVLREKQELLAQAQAKLDEINAEIRRLQEQYNDKMQQKEELRKRAEHTEKMLDRANQLVSGLAGEKNRWEITVADLLRRIDLLPGDCLLAAAFLSYMGPFLSEYREKLVKNWLGMVRAEVVPASDPFVFTDFLADPTQVRQWNLQGLPRDGFSVENGVIVTRGERWPLMIDPQGQAQRWVKSMEGKALLLIDLQMSDYMRVLELAIQHGYPVLLQNVQEKLDQALDPVLKKSLIKVGGVKIMRLGDKEVEYNDSFRFYITTKLPNPHYTPEISSKTALVNFAVKLQGLEAQLLGNVVRKEKPELEEQKDNLVIGIASGKRKLAELEDEILRLLNEAQGSLLDDEQLVNTLQTSKVTSTEVTEQLQVAEKTEIQIDAAREGYRPCAQRASILFFVLNDLGRIDPMYQFALDAYIDLFNLSIDKSPRSGKLDDRIVHLNDYHTYAVYRYTCRGLFERHKLLFSFQICIKILEAAGKLNQDEYNFFLRGGIVLDRENQFDNPCSAWLSELCWDNITELEKLANFHGLVTSFEQYARDWNIWFTSAEPENSSLPGEWDNTLNEFQRMLIVRSLRPDRVSYCATSFITSNLGSRFVEPPVLDMKQVVEDSTTRTPLIFVLSTGVDPTTGLLQLAENCGMGKKFNALSLGQGQAPIATRLIREGIREGNWVFLANCHLSLSWMPQLDKIVEQLSLERETHAEFRLWLSSSPNPAFPISILQAGIKMTTEPPKGIRSNMKRLYHLIKEEQFTTCHKPEKYKKLLFCLCFFHSILLERRKFLMLGWNIPYEFNDSDFEVSEHLLTNYLDQYEETAWEALRYLIADINYGGHVTDDWDRRLLGTYIGEYFKDDVLKEPFYKLSVLPHYYVPRDGTLNAYREFVSMLPQIDHPEAFGQHPNADITSQIQETRMLLDTLLSLQPQVSSASGVSREDKVLELIDNLQKQFPEDIDYEGTIKIFANDQSPLVVVLLQEIQRYNALLDLIRNQLSDLSKGIQGLVVMSSELEAVFTAVFDNHVPEHWSKAYSSLKPLGSWSRDLSARVDLFAKWAQTAHAPKTFWIGAFTFPTGFLTAVLQTSARLNNVSVDSLSWEFTVQNTSDPNLLPTPKDGVYVCNLFLQGAGWDKKSICLVEATPMQLVCPMPIVHFRPVENKKKSMKNIYVAPCYYYPNRAGTSDRPSFMIGVELKTGEKPPEHWIKRSTALLMSLDT</sequence>
<evidence type="ECO:0000313" key="25">
    <source>
        <dbReference type="Proteomes" id="UP000230066"/>
    </source>
</evidence>
<evidence type="ECO:0000256" key="5">
    <source>
        <dbReference type="ARBA" id="ARBA00022737"/>
    </source>
</evidence>
<dbReference type="Gene3D" id="1.10.8.710">
    <property type="match status" value="1"/>
</dbReference>
<dbReference type="Gene3D" id="3.20.180.20">
    <property type="entry name" value="Dynein heavy chain, N-terminal domain 2"/>
    <property type="match status" value="2"/>
</dbReference>
<feature type="coiled-coil region" evidence="21">
    <location>
        <begin position="3575"/>
        <end position="3637"/>
    </location>
</feature>
<dbReference type="InterPro" id="IPR026983">
    <property type="entry name" value="DHC"/>
</dbReference>
<evidence type="ECO:0000256" key="21">
    <source>
        <dbReference type="SAM" id="Coils"/>
    </source>
</evidence>
<comment type="subunit">
    <text evidence="17">Part of the axonemal inner dynein arm complex that consists of at least two heavy chains and a number of intermediate and light chains. Interacts with DNAI4.</text>
</comment>
<evidence type="ECO:0000256" key="1">
    <source>
        <dbReference type="ARBA" id="ARBA00004611"/>
    </source>
</evidence>
<dbReference type="FunFam" id="1.20.58.1120:FF:000001">
    <property type="entry name" value="dynein heavy chain 2, axonemal"/>
    <property type="match status" value="1"/>
</dbReference>
<dbReference type="Pfam" id="PF12774">
    <property type="entry name" value="AAA_6"/>
    <property type="match status" value="1"/>
</dbReference>
<dbReference type="InterPro" id="IPR042228">
    <property type="entry name" value="Dynein_linker_3"/>
</dbReference>
<comment type="similarity">
    <text evidence="2">Belongs to the dynein heavy chain family.</text>
</comment>
<dbReference type="Pfam" id="PF08393">
    <property type="entry name" value="DHC_N2"/>
    <property type="match status" value="2"/>
</dbReference>
<name>A0A4E0RK79_FASHE</name>